<dbReference type="Pfam" id="PF01490">
    <property type="entry name" value="Aa_trans"/>
    <property type="match status" value="1"/>
</dbReference>
<feature type="domain" description="Amino acid transporter transmembrane" evidence="8">
    <location>
        <begin position="4"/>
        <end position="198"/>
    </location>
</feature>
<accession>A0A915DP05</accession>
<proteinExistence type="predicted"/>
<evidence type="ECO:0000256" key="4">
    <source>
        <dbReference type="ARBA" id="ARBA00022989"/>
    </source>
</evidence>
<dbReference type="PANTHER" id="PTHR48017">
    <property type="entry name" value="OS05G0424000 PROTEIN-RELATED"/>
    <property type="match status" value="1"/>
</dbReference>
<name>A0A915DP05_9BILA</name>
<feature type="transmembrane region" description="Helical" evidence="6">
    <location>
        <begin position="114"/>
        <end position="132"/>
    </location>
</feature>
<keyword evidence="9" id="KW-1185">Reference proteome</keyword>
<keyword evidence="7" id="KW-0732">Signal</keyword>
<organism evidence="9 10">
    <name type="scientific">Ditylenchus dipsaci</name>
    <dbReference type="NCBI Taxonomy" id="166011"/>
    <lineage>
        <taxon>Eukaryota</taxon>
        <taxon>Metazoa</taxon>
        <taxon>Ecdysozoa</taxon>
        <taxon>Nematoda</taxon>
        <taxon>Chromadorea</taxon>
        <taxon>Rhabditida</taxon>
        <taxon>Tylenchina</taxon>
        <taxon>Tylenchomorpha</taxon>
        <taxon>Sphaerularioidea</taxon>
        <taxon>Anguinidae</taxon>
        <taxon>Anguininae</taxon>
        <taxon>Ditylenchus</taxon>
    </lineage>
</organism>
<dbReference type="AlphaFoldDB" id="A0A915DP05"/>
<evidence type="ECO:0000256" key="2">
    <source>
        <dbReference type="ARBA" id="ARBA00022448"/>
    </source>
</evidence>
<feature type="signal peptide" evidence="7">
    <location>
        <begin position="1"/>
        <end position="18"/>
    </location>
</feature>
<keyword evidence="4 6" id="KW-1133">Transmembrane helix</keyword>
<keyword evidence="2" id="KW-0813">Transport</keyword>
<evidence type="ECO:0000256" key="6">
    <source>
        <dbReference type="SAM" id="Phobius"/>
    </source>
</evidence>
<dbReference type="WBParaSite" id="jg21390">
    <property type="protein sequence ID" value="jg21390"/>
    <property type="gene ID" value="jg21390"/>
</dbReference>
<evidence type="ECO:0000256" key="7">
    <source>
        <dbReference type="SAM" id="SignalP"/>
    </source>
</evidence>
<evidence type="ECO:0000256" key="3">
    <source>
        <dbReference type="ARBA" id="ARBA00022692"/>
    </source>
</evidence>
<dbReference type="Proteomes" id="UP000887574">
    <property type="component" value="Unplaced"/>
</dbReference>
<sequence>MAMFTTSLAVILIILGAGMDYEYCKVENQAAPASFANFFLALGTFIFVYGGHASFPTIQHDMRRPHEFTKSSVLAFITVALMYTPVSLMGYFAYGDSLRDSIINSLQSVWIQQTVNILITLHCLLTLCIIFSPLNQEAEELFDIPHHFCAKRVLIRGGMMAGALFFAETVPNFGALMDLIGGSTIALTSLVFPSIFIYT</sequence>
<evidence type="ECO:0000256" key="5">
    <source>
        <dbReference type="ARBA" id="ARBA00023136"/>
    </source>
</evidence>
<reference evidence="10" key="1">
    <citation type="submission" date="2022-11" db="UniProtKB">
        <authorList>
            <consortium name="WormBaseParasite"/>
        </authorList>
    </citation>
    <scope>IDENTIFICATION</scope>
</reference>
<feature type="transmembrane region" description="Helical" evidence="6">
    <location>
        <begin position="30"/>
        <end position="52"/>
    </location>
</feature>
<protein>
    <submittedName>
        <fullName evidence="10">Amino acid transporter transmembrane domain-containing protein</fullName>
    </submittedName>
</protein>
<evidence type="ECO:0000313" key="10">
    <source>
        <dbReference type="WBParaSite" id="jg21390"/>
    </source>
</evidence>
<comment type="subcellular location">
    <subcellularLocation>
        <location evidence="1">Membrane</location>
    </subcellularLocation>
</comment>
<evidence type="ECO:0000256" key="1">
    <source>
        <dbReference type="ARBA" id="ARBA00004370"/>
    </source>
</evidence>
<feature type="transmembrane region" description="Helical" evidence="6">
    <location>
        <begin position="73"/>
        <end position="94"/>
    </location>
</feature>
<evidence type="ECO:0000313" key="9">
    <source>
        <dbReference type="Proteomes" id="UP000887574"/>
    </source>
</evidence>
<feature type="transmembrane region" description="Helical" evidence="6">
    <location>
        <begin position="179"/>
        <end position="198"/>
    </location>
</feature>
<dbReference type="GO" id="GO:0016020">
    <property type="term" value="C:membrane"/>
    <property type="evidence" value="ECO:0007669"/>
    <property type="project" value="UniProtKB-SubCell"/>
</dbReference>
<feature type="transmembrane region" description="Helical" evidence="6">
    <location>
        <begin position="153"/>
        <end position="173"/>
    </location>
</feature>
<evidence type="ECO:0000259" key="8">
    <source>
        <dbReference type="Pfam" id="PF01490"/>
    </source>
</evidence>
<dbReference type="InterPro" id="IPR013057">
    <property type="entry name" value="AA_transpt_TM"/>
</dbReference>
<feature type="chain" id="PRO_5038000856" evidence="7">
    <location>
        <begin position="19"/>
        <end position="199"/>
    </location>
</feature>
<keyword evidence="3 6" id="KW-0812">Transmembrane</keyword>
<keyword evidence="5 6" id="KW-0472">Membrane</keyword>